<reference evidence="2 3" key="1">
    <citation type="journal article" date="2024" name="J Genomics">
        <title>Draft genome sequencing and assembly of Favolaschia claudopus CIRM-BRFM 2984 isolated from oak limbs.</title>
        <authorList>
            <person name="Navarro D."/>
            <person name="Drula E."/>
            <person name="Chaduli D."/>
            <person name="Cazenave R."/>
            <person name="Ahrendt S."/>
            <person name="Wang J."/>
            <person name="Lipzen A."/>
            <person name="Daum C."/>
            <person name="Barry K."/>
            <person name="Grigoriev I.V."/>
            <person name="Favel A."/>
            <person name="Rosso M.N."/>
            <person name="Martin F."/>
        </authorList>
    </citation>
    <scope>NUCLEOTIDE SEQUENCE [LARGE SCALE GENOMIC DNA]</scope>
    <source>
        <strain evidence="2 3">CIRM-BRFM 2984</strain>
    </source>
</reference>
<dbReference type="AlphaFoldDB" id="A0AAV9Z647"/>
<organism evidence="2 3">
    <name type="scientific">Favolaschia claudopus</name>
    <dbReference type="NCBI Taxonomy" id="2862362"/>
    <lineage>
        <taxon>Eukaryota</taxon>
        <taxon>Fungi</taxon>
        <taxon>Dikarya</taxon>
        <taxon>Basidiomycota</taxon>
        <taxon>Agaricomycotina</taxon>
        <taxon>Agaricomycetes</taxon>
        <taxon>Agaricomycetidae</taxon>
        <taxon>Agaricales</taxon>
        <taxon>Marasmiineae</taxon>
        <taxon>Mycenaceae</taxon>
        <taxon>Favolaschia</taxon>
    </lineage>
</organism>
<proteinExistence type="predicted"/>
<evidence type="ECO:0000313" key="3">
    <source>
        <dbReference type="Proteomes" id="UP001362999"/>
    </source>
</evidence>
<keyword evidence="3" id="KW-1185">Reference proteome</keyword>
<name>A0AAV9Z647_9AGAR</name>
<protein>
    <submittedName>
        <fullName evidence="2">Uncharacterized protein</fullName>
    </submittedName>
</protein>
<dbReference type="EMBL" id="JAWWNJ010000212">
    <property type="protein sequence ID" value="KAK6971439.1"/>
    <property type="molecule type" value="Genomic_DNA"/>
</dbReference>
<dbReference type="Proteomes" id="UP001362999">
    <property type="component" value="Unassembled WGS sequence"/>
</dbReference>
<gene>
    <name evidence="1" type="ORF">R3P38DRAFT_3242405</name>
    <name evidence="2" type="ORF">R3P38DRAFT_3242406</name>
</gene>
<evidence type="ECO:0000313" key="2">
    <source>
        <dbReference type="EMBL" id="KAK6971439.1"/>
    </source>
</evidence>
<sequence>MSQCDADIRVRGSHALYLTHFCLREAASDKAALGLTSPRPTFLLHVSSFSPLCSCIGPRHRQHCTLFLRLLYASSRSTFPPFAALTCLPIVDCNTCSATGRLHPAFRFDPPLRALAAPTQPPTSTNHRAQCLLTNTVTVSQRVVSIPFGTARLHIHQVNLPNNAPIPTSMPPLPFSSISLPLTPHPGLYRTPVPTSPSAVARLAPTSNRLGRRRNERFASDDVSMNMALS</sequence>
<accession>A0AAV9Z647</accession>
<dbReference type="EMBL" id="JAWWNJ010000212">
    <property type="protein sequence ID" value="KAK6971438.1"/>
    <property type="molecule type" value="Genomic_DNA"/>
</dbReference>
<evidence type="ECO:0000313" key="1">
    <source>
        <dbReference type="EMBL" id="KAK6971438.1"/>
    </source>
</evidence>
<comment type="caution">
    <text evidence="2">The sequence shown here is derived from an EMBL/GenBank/DDBJ whole genome shotgun (WGS) entry which is preliminary data.</text>
</comment>